<dbReference type="AlphaFoldDB" id="A0A7S4G8N2"/>
<feature type="transmembrane region" description="Helical" evidence="7">
    <location>
        <begin position="31"/>
        <end position="52"/>
    </location>
</feature>
<feature type="transmembrane region" description="Helical" evidence="7">
    <location>
        <begin position="419"/>
        <end position="439"/>
    </location>
</feature>
<comment type="similarity">
    <text evidence="1">Belongs to the glutaredoxin family.</text>
</comment>
<keyword evidence="7" id="KW-1133">Transmembrane helix</keyword>
<evidence type="ECO:0008006" key="9">
    <source>
        <dbReference type="Google" id="ProtNLM"/>
    </source>
</evidence>
<evidence type="ECO:0000256" key="4">
    <source>
        <dbReference type="ARBA" id="ARBA00023157"/>
    </source>
</evidence>
<evidence type="ECO:0000256" key="1">
    <source>
        <dbReference type="ARBA" id="ARBA00007787"/>
    </source>
</evidence>
<protein>
    <recommendedName>
        <fullName evidence="9">Glutaredoxin domain-containing protein</fullName>
    </recommendedName>
</protein>
<keyword evidence="5" id="KW-0676">Redox-active center</keyword>
<evidence type="ECO:0000256" key="3">
    <source>
        <dbReference type="ARBA" id="ARBA00022982"/>
    </source>
</evidence>
<organism evidence="8">
    <name type="scientific">Eutreptiella gymnastica</name>
    <dbReference type="NCBI Taxonomy" id="73025"/>
    <lineage>
        <taxon>Eukaryota</taxon>
        <taxon>Discoba</taxon>
        <taxon>Euglenozoa</taxon>
        <taxon>Euglenida</taxon>
        <taxon>Spirocuta</taxon>
        <taxon>Euglenophyceae</taxon>
        <taxon>Eutreptiales</taxon>
        <taxon>Eutreptiaceae</taxon>
        <taxon>Eutreptiella</taxon>
    </lineage>
</organism>
<proteinExistence type="inferred from homology"/>
<reference evidence="8" key="1">
    <citation type="submission" date="2021-01" db="EMBL/GenBank/DDBJ databases">
        <authorList>
            <person name="Corre E."/>
            <person name="Pelletier E."/>
            <person name="Niang G."/>
            <person name="Scheremetjew M."/>
            <person name="Finn R."/>
            <person name="Kale V."/>
            <person name="Holt S."/>
            <person name="Cochrane G."/>
            <person name="Meng A."/>
            <person name="Brown T."/>
            <person name="Cohen L."/>
        </authorList>
    </citation>
    <scope>NUCLEOTIDE SEQUENCE</scope>
    <source>
        <strain evidence="8">CCMP1594</strain>
    </source>
</reference>
<dbReference type="PANTHER" id="PTHR46679:SF1">
    <property type="entry name" value="GLUTAREDOXIN-2, MITOCHONDRIAL"/>
    <property type="match status" value="1"/>
</dbReference>
<keyword evidence="7" id="KW-0472">Membrane</keyword>
<dbReference type="GO" id="GO:0015035">
    <property type="term" value="F:protein-disulfide reductase activity"/>
    <property type="evidence" value="ECO:0007669"/>
    <property type="project" value="TreeGrafter"/>
</dbReference>
<keyword evidence="7" id="KW-0812">Transmembrane</keyword>
<evidence type="ECO:0000256" key="7">
    <source>
        <dbReference type="SAM" id="Phobius"/>
    </source>
</evidence>
<dbReference type="Gene3D" id="3.40.30.10">
    <property type="entry name" value="Glutaredoxin"/>
    <property type="match status" value="1"/>
</dbReference>
<sequence>MLAAQVRLMALLPNEGFACQNNSRDRSDAFWWLRITTGAVFACALTTAAFQFSANHTNFIATKPLSTPTKTSPLHSRYEARAAEGTSVQRLRHDRLSVPTTKGHAGGTIETLWEPEAVLVPDSAKDGAEPPPLIIVMFYTLKVLAVALMVSVARAWSTIYVSATRAHGPELYGILSRDPLEHSNRSMGAIAMFNSSGETPRTSEARLAAAMESAGSYNVQAMREAIDQLVYTKPVVVFSQEECSASEDCLAVLDEMIGGYDVVDVDSQAEGSALRLELATRTGIGALPLVFVKGTCVGGYEDLQLLQVDGKLLPMLRAAGAEMSAVPDERQEQQRAASKDDVVEQVKAQADAESMRQLKQRIAQNLSDAAVEQEPERVQTRQATTDTSTRRQSFQRRDEIEDIKAQEKLWVSFWTDENFFLFGGLGSVALLLYFVLVVGPPPV</sequence>
<evidence type="ECO:0000256" key="5">
    <source>
        <dbReference type="ARBA" id="ARBA00023284"/>
    </source>
</evidence>
<feature type="transmembrane region" description="Helical" evidence="7">
    <location>
        <begin position="133"/>
        <end position="156"/>
    </location>
</feature>
<keyword evidence="4" id="KW-1015">Disulfide bond</keyword>
<evidence type="ECO:0000313" key="8">
    <source>
        <dbReference type="EMBL" id="CAE0828680.1"/>
    </source>
</evidence>
<dbReference type="SUPFAM" id="SSF52833">
    <property type="entry name" value="Thioredoxin-like"/>
    <property type="match status" value="1"/>
</dbReference>
<feature type="compositionally biased region" description="Polar residues" evidence="6">
    <location>
        <begin position="380"/>
        <end position="392"/>
    </location>
</feature>
<keyword evidence="2" id="KW-0813">Transport</keyword>
<dbReference type="PANTHER" id="PTHR46679">
    <property type="match status" value="1"/>
</dbReference>
<evidence type="ECO:0000256" key="6">
    <source>
        <dbReference type="SAM" id="MobiDB-lite"/>
    </source>
</evidence>
<evidence type="ECO:0000256" key="2">
    <source>
        <dbReference type="ARBA" id="ARBA00022448"/>
    </source>
</evidence>
<dbReference type="InterPro" id="IPR036249">
    <property type="entry name" value="Thioredoxin-like_sf"/>
</dbReference>
<dbReference type="GO" id="GO:0005739">
    <property type="term" value="C:mitochondrion"/>
    <property type="evidence" value="ECO:0007669"/>
    <property type="project" value="TreeGrafter"/>
</dbReference>
<gene>
    <name evidence="8" type="ORF">EGYM00163_LOCUS39957</name>
</gene>
<dbReference type="PROSITE" id="PS51354">
    <property type="entry name" value="GLUTAREDOXIN_2"/>
    <property type="match status" value="1"/>
</dbReference>
<feature type="region of interest" description="Disordered" evidence="6">
    <location>
        <begin position="367"/>
        <end position="395"/>
    </location>
</feature>
<dbReference type="EMBL" id="HBJA01116121">
    <property type="protein sequence ID" value="CAE0828680.1"/>
    <property type="molecule type" value="Transcribed_RNA"/>
</dbReference>
<name>A0A7S4G8N2_9EUGL</name>
<accession>A0A7S4G8N2</accession>
<keyword evidence="3" id="KW-0249">Electron transport</keyword>